<dbReference type="CDD" id="cd14066">
    <property type="entry name" value="STKc_IRAK"/>
    <property type="match status" value="1"/>
</dbReference>
<evidence type="ECO:0000259" key="15">
    <source>
        <dbReference type="PROSITE" id="PS50011"/>
    </source>
</evidence>
<dbReference type="Gene3D" id="3.30.200.20">
    <property type="entry name" value="Phosphorylase Kinase, domain 1"/>
    <property type="match status" value="1"/>
</dbReference>
<keyword evidence="11" id="KW-0325">Glycoprotein</keyword>
<dbReference type="Gene3D" id="1.10.510.10">
    <property type="entry name" value="Transferase(Phosphotransferase) domain 1"/>
    <property type="match status" value="1"/>
</dbReference>
<dbReference type="InterPro" id="IPR017441">
    <property type="entry name" value="Protein_kinase_ATP_BS"/>
</dbReference>
<dbReference type="Pfam" id="PF07714">
    <property type="entry name" value="PK_Tyr_Ser-Thr"/>
    <property type="match status" value="1"/>
</dbReference>
<evidence type="ECO:0000256" key="8">
    <source>
        <dbReference type="ARBA" id="ARBA00022840"/>
    </source>
</evidence>
<dbReference type="SUPFAM" id="SSF52058">
    <property type="entry name" value="L domain-like"/>
    <property type="match status" value="1"/>
</dbReference>
<dbReference type="Pfam" id="PF00560">
    <property type="entry name" value="LRR_1"/>
    <property type="match status" value="4"/>
</dbReference>
<dbReference type="InterPro" id="IPR011009">
    <property type="entry name" value="Kinase-like_dom_sf"/>
</dbReference>
<dbReference type="PANTHER" id="PTHR48056:SF34">
    <property type="entry name" value="LRR RECEPTOR-LIKE SERINE_THREONINE-PROTEIN KINASE ERL1"/>
    <property type="match status" value="1"/>
</dbReference>
<feature type="binding site" evidence="12">
    <location>
        <position position="330"/>
    </location>
    <ligand>
        <name>ATP</name>
        <dbReference type="ChEBI" id="CHEBI:30616"/>
    </ligand>
</feature>
<dbReference type="InterPro" id="IPR000719">
    <property type="entry name" value="Prot_kinase_dom"/>
</dbReference>
<dbReference type="Gene3D" id="3.80.10.10">
    <property type="entry name" value="Ribonuclease Inhibitor"/>
    <property type="match status" value="1"/>
</dbReference>
<proteinExistence type="evidence at transcript level"/>
<dbReference type="PROSITE" id="PS00107">
    <property type="entry name" value="PROTEIN_KINASE_ATP"/>
    <property type="match status" value="1"/>
</dbReference>
<evidence type="ECO:0000256" key="5">
    <source>
        <dbReference type="ARBA" id="ARBA00022729"/>
    </source>
</evidence>
<dbReference type="FunFam" id="1.10.510.10:FF:000609">
    <property type="entry name" value="Inactive LRR receptor-like serine/threonine-protein kinase BIR2"/>
    <property type="match status" value="1"/>
</dbReference>
<dbReference type="GO" id="GO:0033612">
    <property type="term" value="F:receptor serine/threonine kinase binding"/>
    <property type="evidence" value="ECO:0007669"/>
    <property type="project" value="TreeGrafter"/>
</dbReference>
<evidence type="ECO:0000256" key="7">
    <source>
        <dbReference type="ARBA" id="ARBA00022741"/>
    </source>
</evidence>
<evidence type="ECO:0000256" key="2">
    <source>
        <dbReference type="ARBA" id="ARBA00022553"/>
    </source>
</evidence>
<dbReference type="FunFam" id="3.30.200.20:FF:000428">
    <property type="entry name" value="Inactive LRR receptor-like serine/threonine-protein kinase BIR2"/>
    <property type="match status" value="1"/>
</dbReference>
<comment type="subcellular location">
    <subcellularLocation>
        <location evidence="1">Membrane</location>
        <topology evidence="1">Single-pass membrane protein</topology>
    </subcellularLocation>
</comment>
<keyword evidence="6" id="KW-0677">Repeat</keyword>
<evidence type="ECO:0000256" key="4">
    <source>
        <dbReference type="ARBA" id="ARBA00022692"/>
    </source>
</evidence>
<dbReference type="PROSITE" id="PS50011">
    <property type="entry name" value="PROTEIN_KINASE_DOM"/>
    <property type="match status" value="1"/>
</dbReference>
<feature type="signal peptide" evidence="14">
    <location>
        <begin position="1"/>
        <end position="25"/>
    </location>
</feature>
<dbReference type="GO" id="GO:0005524">
    <property type="term" value="F:ATP binding"/>
    <property type="evidence" value="ECO:0007669"/>
    <property type="project" value="UniProtKB-UniRule"/>
</dbReference>
<feature type="transmembrane region" description="Helical" evidence="13">
    <location>
        <begin position="226"/>
        <end position="252"/>
    </location>
</feature>
<evidence type="ECO:0000256" key="9">
    <source>
        <dbReference type="ARBA" id="ARBA00022989"/>
    </source>
</evidence>
<evidence type="ECO:0000256" key="13">
    <source>
        <dbReference type="SAM" id="Phobius"/>
    </source>
</evidence>
<evidence type="ECO:0000313" key="16">
    <source>
        <dbReference type="EMBL" id="ABR16721.1"/>
    </source>
</evidence>
<organism evidence="16">
    <name type="scientific">Picea sitchensis</name>
    <name type="common">Sitka spruce</name>
    <name type="synonym">Pinus sitchensis</name>
    <dbReference type="NCBI Taxonomy" id="3332"/>
    <lineage>
        <taxon>Eukaryota</taxon>
        <taxon>Viridiplantae</taxon>
        <taxon>Streptophyta</taxon>
        <taxon>Embryophyta</taxon>
        <taxon>Tracheophyta</taxon>
        <taxon>Spermatophyta</taxon>
        <taxon>Pinopsida</taxon>
        <taxon>Pinidae</taxon>
        <taxon>Conifers I</taxon>
        <taxon>Pinales</taxon>
        <taxon>Pinaceae</taxon>
        <taxon>Picea</taxon>
    </lineage>
</organism>
<keyword evidence="5 14" id="KW-0732">Signal</keyword>
<keyword evidence="7 12" id="KW-0547">Nucleotide-binding</keyword>
<dbReference type="InterPro" id="IPR013210">
    <property type="entry name" value="LRR_N_plant-typ"/>
</dbReference>
<keyword evidence="3" id="KW-0433">Leucine-rich repeat</keyword>
<dbReference type="InterPro" id="IPR001611">
    <property type="entry name" value="Leu-rich_rpt"/>
</dbReference>
<dbReference type="GO" id="GO:0016020">
    <property type="term" value="C:membrane"/>
    <property type="evidence" value="ECO:0007669"/>
    <property type="project" value="UniProtKB-SubCell"/>
</dbReference>
<dbReference type="AlphaFoldDB" id="B8LM41"/>
<dbReference type="EMBL" id="EF676840">
    <property type="protein sequence ID" value="ABR16721.1"/>
    <property type="molecule type" value="mRNA"/>
</dbReference>
<name>B8LM41_PICSI</name>
<reference evidence="16" key="1">
    <citation type="submission" date="2007-06" db="EMBL/GenBank/DDBJ databases">
        <title>Full length cDNA sequences from Sitka Spruce (Picea sitchensis).</title>
        <authorList>
            <person name="Ralph S.G."/>
            <person name="Chun H.E."/>
            <person name="Liao N."/>
            <person name="Ali J."/>
            <person name="Reid K."/>
            <person name="Kolosova N."/>
            <person name="Cooper N."/>
            <person name="Cullis C."/>
            <person name="Jancsik S."/>
            <person name="Moore R."/>
            <person name="Mayo M."/>
            <person name="Wagner S."/>
            <person name="Holt R.A."/>
            <person name="Jones S.J.M."/>
            <person name="Marra M.A."/>
            <person name="Ritland C.E."/>
            <person name="Ritland K."/>
            <person name="Bohlmann J."/>
        </authorList>
    </citation>
    <scope>NUCLEOTIDE SEQUENCE</scope>
    <source>
        <tissue evidence="16">Green portion of the leader tissue</tissue>
    </source>
</reference>
<keyword evidence="2" id="KW-0597">Phosphoprotein</keyword>
<accession>B8LM41</accession>
<dbReference type="InterPro" id="IPR050647">
    <property type="entry name" value="Plant_LRR-RLKs"/>
</dbReference>
<keyword evidence="9 13" id="KW-1133">Transmembrane helix</keyword>
<evidence type="ECO:0000256" key="11">
    <source>
        <dbReference type="ARBA" id="ARBA00023180"/>
    </source>
</evidence>
<evidence type="ECO:0000256" key="1">
    <source>
        <dbReference type="ARBA" id="ARBA00004167"/>
    </source>
</evidence>
<dbReference type="PANTHER" id="PTHR48056">
    <property type="entry name" value="LRR RECEPTOR-LIKE SERINE/THREONINE-PROTEIN KINASE-RELATED"/>
    <property type="match status" value="1"/>
</dbReference>
<evidence type="ECO:0000256" key="10">
    <source>
        <dbReference type="ARBA" id="ARBA00023136"/>
    </source>
</evidence>
<evidence type="ECO:0000256" key="6">
    <source>
        <dbReference type="ARBA" id="ARBA00022737"/>
    </source>
</evidence>
<keyword evidence="8 12" id="KW-0067">ATP-binding</keyword>
<dbReference type="FunFam" id="3.80.10.10:FF:000400">
    <property type="entry name" value="Nuclear pore complex protein NUP107"/>
    <property type="match status" value="1"/>
</dbReference>
<dbReference type="InterPro" id="IPR032675">
    <property type="entry name" value="LRR_dom_sf"/>
</dbReference>
<dbReference type="GO" id="GO:0004672">
    <property type="term" value="F:protein kinase activity"/>
    <property type="evidence" value="ECO:0007669"/>
    <property type="project" value="InterPro"/>
</dbReference>
<dbReference type="InterPro" id="IPR001245">
    <property type="entry name" value="Ser-Thr/Tyr_kinase_cat_dom"/>
</dbReference>
<protein>
    <recommendedName>
        <fullName evidence="15">Protein kinase domain-containing protein</fullName>
    </recommendedName>
</protein>
<evidence type="ECO:0000256" key="12">
    <source>
        <dbReference type="PROSITE-ProRule" id="PRU10141"/>
    </source>
</evidence>
<feature type="chain" id="PRO_5002877147" description="Protein kinase domain-containing protein" evidence="14">
    <location>
        <begin position="26"/>
        <end position="613"/>
    </location>
</feature>
<dbReference type="Pfam" id="PF08263">
    <property type="entry name" value="LRRNT_2"/>
    <property type="match status" value="1"/>
</dbReference>
<sequence length="613" mass="68080">MRKFGCLSLLGVMLLILQLTCPVSSQPSVAENDIQCLQSTKNHLKDPQDNLYTWNFDNSTKGFICNFLGITCWHNDDNKVLSISLQEMGLQGEFPPGVKYCGSMTSLTLSQNSLTGTIPKELCQWLPYLVTIDLSQNEFTGSIPAELHNCTYLNILRLNGNQLTGEIPWQLSRLDRLTELNVANNKLTGYIPSLEHNMSASYFQNNPGLCGKPLSNTCVGKGKSSIGVAIGAAVAGVLIVSLLGFAFWWWFIRISPKKLAEMKDENKWAKRIRAPKSIQVSMFEKPINKIKLSDLMAATNDFSPENIIGSGRTGTVYRATLTDGSVMAIKRLRDSAQSEKQFKAEMNTLARLRHRNLVPLLGYCIAGQEKLLVYKHMANGSLWDCLQSKENPANNLDWTARLKIGIGGARGMAWLHHSCNPRVIHRNISSNSILLDDEYEPRITDFGLARLMNPVDTHLSTFINGDFGDLGYVAPEYMRTLVATLKGDVYSFGVVLLELVTGQKPINVENGEDGFKGNLVDWITKLSNDGRISEAIDKSLIGRGQEDELLQFMRVACACVLSGAKERPSMYEVYHLLRAIGEKYNFSDGNDEIPLTSGTADNDRSSELIVAFE</sequence>
<evidence type="ECO:0000256" key="3">
    <source>
        <dbReference type="ARBA" id="ARBA00022614"/>
    </source>
</evidence>
<feature type="domain" description="Protein kinase" evidence="15">
    <location>
        <begin position="302"/>
        <end position="577"/>
    </location>
</feature>
<evidence type="ECO:0000256" key="14">
    <source>
        <dbReference type="SAM" id="SignalP"/>
    </source>
</evidence>
<dbReference type="SUPFAM" id="SSF56112">
    <property type="entry name" value="Protein kinase-like (PK-like)"/>
    <property type="match status" value="1"/>
</dbReference>
<keyword evidence="4 13" id="KW-0812">Transmembrane</keyword>
<keyword evidence="10 13" id="KW-0472">Membrane</keyword>